<dbReference type="Proteomes" id="UP000202152">
    <property type="component" value="Segment"/>
</dbReference>
<feature type="compositionally biased region" description="Low complexity" evidence="1">
    <location>
        <begin position="137"/>
        <end position="153"/>
    </location>
</feature>
<reference evidence="2 3" key="1">
    <citation type="journal article" date="2015" name="Environ. Microbiol.">
        <title>Novel viral genomes identified from six metagenomes reveal wide distribution of archaeal viruses and high viral diversity in terrestrial hot springs.</title>
        <authorList>
            <person name="Gudbergsdottir S.R."/>
            <person name="Menzel P."/>
            <person name="Krogh A."/>
            <person name="Young M."/>
            <person name="Peng X."/>
        </authorList>
    </citation>
    <scope>NUCLEOTIDE SEQUENCE [LARGE SCALE GENOMIC DNA]</scope>
    <source>
        <strain evidence="2 3">ABV3</strain>
    </source>
</reference>
<dbReference type="GeneID" id="26625097"/>
<organism evidence="2 3">
    <name type="scientific">Acidianus bottle-shaped virus 3 strain ABV3</name>
    <dbReference type="NCBI Taxonomy" id="1732174"/>
    <lineage>
        <taxon>Viruses</taxon>
        <taxon>Viruses incertae sedis</taxon>
        <taxon>Ampullaviridae</taxon>
        <taxon>Bottigliavirus</taxon>
        <taxon>Bottigliavirus krisuvikense</taxon>
        <taxon>Bottigliavirus ABV3</taxon>
    </lineage>
</organism>
<proteinExistence type="predicted"/>
<accession>A0A0N9PAZ4</accession>
<keyword evidence="3" id="KW-1185">Reference proteome</keyword>
<name>A0A0N9PAZ4_9VIRU</name>
<dbReference type="EMBL" id="KP282674">
    <property type="protein sequence ID" value="ALG96819.1"/>
    <property type="molecule type" value="Genomic_DNA"/>
</dbReference>
<protein>
    <submittedName>
        <fullName evidence="2">Uncharacterized protein</fullName>
    </submittedName>
</protein>
<dbReference type="RefSeq" id="YP_009197896.1">
    <property type="nucleotide sequence ID" value="NC_028787.1"/>
</dbReference>
<evidence type="ECO:0000256" key="1">
    <source>
        <dbReference type="SAM" id="MobiDB-lite"/>
    </source>
</evidence>
<sequence>MSERLKKYFTDEEIQFIEQLAKQKGLKETDVIYALAREMIQTYQLRYVSGQQVLAMLDLLAMKLPQWFALQLNLVGQSSLQVTTLSKQLSALTQPSTFDKIIELLKTTDAQKLLSMFAPILANLFSSPQKREDDNTDTTPPSNNDNQNSGEWL</sequence>
<feature type="region of interest" description="Disordered" evidence="1">
    <location>
        <begin position="128"/>
        <end position="153"/>
    </location>
</feature>
<dbReference type="KEGG" id="vg:26625097"/>
<dbReference type="OrthoDB" id="18568at10239"/>
<evidence type="ECO:0000313" key="3">
    <source>
        <dbReference type="Proteomes" id="UP000202152"/>
    </source>
</evidence>
<evidence type="ECO:0000313" key="2">
    <source>
        <dbReference type="EMBL" id="ALG96819.1"/>
    </source>
</evidence>